<dbReference type="EMBL" id="JAGTXB010000005">
    <property type="protein sequence ID" value="MBS0028154.1"/>
    <property type="molecule type" value="Genomic_DNA"/>
</dbReference>
<dbReference type="GO" id="GO:0008168">
    <property type="term" value="F:methyltransferase activity"/>
    <property type="evidence" value="ECO:0007669"/>
    <property type="project" value="UniProtKB-KW"/>
</dbReference>
<evidence type="ECO:0000256" key="1">
    <source>
        <dbReference type="ARBA" id="ARBA00022603"/>
    </source>
</evidence>
<name>A0ABS5IYW2_9BACT</name>
<evidence type="ECO:0000313" key="6">
    <source>
        <dbReference type="Proteomes" id="UP000676386"/>
    </source>
</evidence>
<evidence type="ECO:0000256" key="3">
    <source>
        <dbReference type="ARBA" id="ARBA00022747"/>
    </source>
</evidence>
<evidence type="ECO:0000256" key="4">
    <source>
        <dbReference type="ARBA" id="ARBA00047422"/>
    </source>
</evidence>
<keyword evidence="1 5" id="KW-0489">Methyltransferase</keyword>
<accession>A0ABS5IYW2</accession>
<keyword evidence="3" id="KW-0680">Restriction system</keyword>
<reference evidence="5 6" key="1">
    <citation type="submission" date="2021-04" db="EMBL/GenBank/DDBJ databases">
        <title>Chitinophaga sp. nov., isolated from the rhizosphere soil.</title>
        <authorList>
            <person name="He S."/>
        </authorList>
    </citation>
    <scope>NUCLEOTIDE SEQUENCE [LARGE SCALE GENOMIC DNA]</scope>
    <source>
        <strain evidence="5 6">2R12</strain>
    </source>
</reference>
<evidence type="ECO:0000313" key="5">
    <source>
        <dbReference type="EMBL" id="MBS0028154.1"/>
    </source>
</evidence>
<dbReference type="InterPro" id="IPR029063">
    <property type="entry name" value="SAM-dependent_MTases_sf"/>
</dbReference>
<proteinExistence type="predicted"/>
<keyword evidence="2" id="KW-0808">Transferase</keyword>
<dbReference type="Pfam" id="PF00145">
    <property type="entry name" value="DNA_methylase"/>
    <property type="match status" value="1"/>
</dbReference>
<dbReference type="Gene3D" id="3.40.50.150">
    <property type="entry name" value="Vaccinia Virus protein VP39"/>
    <property type="match status" value="1"/>
</dbReference>
<sequence>MAERKIIRHGSLFSGIGGFDLAADWCGWQTVFHCEINEFCNRILNYYWPKATAIKSIVGYDWEKWKGKIDVFPADDRARS</sequence>
<dbReference type="SUPFAM" id="SSF53335">
    <property type="entry name" value="S-adenosyl-L-methionine-dependent methyltransferases"/>
    <property type="match status" value="1"/>
</dbReference>
<dbReference type="GO" id="GO:0032259">
    <property type="term" value="P:methylation"/>
    <property type="evidence" value="ECO:0007669"/>
    <property type="project" value="UniProtKB-KW"/>
</dbReference>
<keyword evidence="6" id="KW-1185">Reference proteome</keyword>
<dbReference type="RefSeq" id="WP_211973264.1">
    <property type="nucleotide sequence ID" value="NZ_CBFHAM010000003.1"/>
</dbReference>
<dbReference type="Proteomes" id="UP000676386">
    <property type="component" value="Unassembled WGS sequence"/>
</dbReference>
<protein>
    <submittedName>
        <fullName evidence="5">DNA cytosine methyltransferase</fullName>
    </submittedName>
</protein>
<gene>
    <name evidence="5" type="ORF">KE626_12625</name>
</gene>
<comment type="catalytic activity">
    <reaction evidence="4">
        <text>a 2'-deoxycytidine in DNA + S-adenosyl-L-methionine = a 5-methyl-2'-deoxycytidine in DNA + S-adenosyl-L-homocysteine + H(+)</text>
        <dbReference type="Rhea" id="RHEA:13681"/>
        <dbReference type="Rhea" id="RHEA-COMP:11369"/>
        <dbReference type="Rhea" id="RHEA-COMP:11370"/>
        <dbReference type="ChEBI" id="CHEBI:15378"/>
        <dbReference type="ChEBI" id="CHEBI:57856"/>
        <dbReference type="ChEBI" id="CHEBI:59789"/>
        <dbReference type="ChEBI" id="CHEBI:85452"/>
        <dbReference type="ChEBI" id="CHEBI:85454"/>
        <dbReference type="EC" id="2.1.1.37"/>
    </reaction>
</comment>
<comment type="caution">
    <text evidence="5">The sequence shown here is derived from an EMBL/GenBank/DDBJ whole genome shotgun (WGS) entry which is preliminary data.</text>
</comment>
<organism evidence="5 6">
    <name type="scientific">Chitinophaga hostae</name>
    <dbReference type="NCBI Taxonomy" id="2831022"/>
    <lineage>
        <taxon>Bacteria</taxon>
        <taxon>Pseudomonadati</taxon>
        <taxon>Bacteroidota</taxon>
        <taxon>Chitinophagia</taxon>
        <taxon>Chitinophagales</taxon>
        <taxon>Chitinophagaceae</taxon>
        <taxon>Chitinophaga</taxon>
    </lineage>
</organism>
<dbReference type="InterPro" id="IPR001525">
    <property type="entry name" value="C5_MeTfrase"/>
</dbReference>
<evidence type="ECO:0000256" key="2">
    <source>
        <dbReference type="ARBA" id="ARBA00022679"/>
    </source>
</evidence>